<protein>
    <submittedName>
        <fullName evidence="1">Uncharacterized protein</fullName>
    </submittedName>
</protein>
<dbReference type="AlphaFoldDB" id="A0A0F9LCW0"/>
<reference evidence="1" key="1">
    <citation type="journal article" date="2015" name="Nature">
        <title>Complex archaea that bridge the gap between prokaryotes and eukaryotes.</title>
        <authorList>
            <person name="Spang A."/>
            <person name="Saw J.H."/>
            <person name="Jorgensen S.L."/>
            <person name="Zaremba-Niedzwiedzka K."/>
            <person name="Martijn J."/>
            <person name="Lind A.E."/>
            <person name="van Eijk R."/>
            <person name="Schleper C."/>
            <person name="Guy L."/>
            <person name="Ettema T.J."/>
        </authorList>
    </citation>
    <scope>NUCLEOTIDE SEQUENCE</scope>
</reference>
<sequence length="162" mass="18117">RMAKRPRFVPLRGCKGRHGIYLVRVPPPSYCGDRCLTDDRFSRDAIRAMCVVSGHVVPTLGREELTEMITNSPGANLCIFTGDRILIHRGEGESTSILPEGVAKSVKKVHNEKIFDQMLEALRVEFNNGNFATLFMNLGVADPIDDEDLKEFQASCLMLHDL</sequence>
<organism evidence="1">
    <name type="scientific">marine sediment metagenome</name>
    <dbReference type="NCBI Taxonomy" id="412755"/>
    <lineage>
        <taxon>unclassified sequences</taxon>
        <taxon>metagenomes</taxon>
        <taxon>ecological metagenomes</taxon>
    </lineage>
</organism>
<feature type="non-terminal residue" evidence="1">
    <location>
        <position position="1"/>
    </location>
</feature>
<dbReference type="EMBL" id="LAZR01006358">
    <property type="protein sequence ID" value="KKM92689.1"/>
    <property type="molecule type" value="Genomic_DNA"/>
</dbReference>
<accession>A0A0F9LCW0</accession>
<name>A0A0F9LCW0_9ZZZZ</name>
<gene>
    <name evidence="1" type="ORF">LCGC14_1215880</name>
</gene>
<proteinExistence type="predicted"/>
<evidence type="ECO:0000313" key="1">
    <source>
        <dbReference type="EMBL" id="KKM92689.1"/>
    </source>
</evidence>
<comment type="caution">
    <text evidence="1">The sequence shown here is derived from an EMBL/GenBank/DDBJ whole genome shotgun (WGS) entry which is preliminary data.</text>
</comment>